<keyword evidence="8" id="KW-1015">Disulfide bond</keyword>
<keyword evidence="6" id="KW-0862">Zinc</keyword>
<dbReference type="InterPro" id="IPR008754">
    <property type="entry name" value="Peptidase_M43"/>
</dbReference>
<evidence type="ECO:0000256" key="1">
    <source>
        <dbReference type="ARBA" id="ARBA00008721"/>
    </source>
</evidence>
<feature type="signal peptide" evidence="10">
    <location>
        <begin position="1"/>
        <end position="26"/>
    </location>
</feature>
<dbReference type="PANTHER" id="PTHR47466">
    <property type="match status" value="1"/>
</dbReference>
<dbReference type="CDD" id="cd04275">
    <property type="entry name" value="ZnMc_pappalysin_like"/>
    <property type="match status" value="1"/>
</dbReference>
<name>A0ABZ0P655_CERBT</name>
<evidence type="ECO:0000256" key="2">
    <source>
        <dbReference type="ARBA" id="ARBA00022670"/>
    </source>
</evidence>
<feature type="region of interest" description="Disordered" evidence="9">
    <location>
        <begin position="34"/>
        <end position="99"/>
    </location>
</feature>
<dbReference type="PANTHER" id="PTHR47466:SF1">
    <property type="entry name" value="METALLOPROTEASE MEP1 (AFU_ORTHOLOGUE AFUA_1G07730)-RELATED"/>
    <property type="match status" value="1"/>
</dbReference>
<dbReference type="Gene3D" id="3.40.390.10">
    <property type="entry name" value="Collagenase (Catalytic Domain)"/>
    <property type="match status" value="1"/>
</dbReference>
<evidence type="ECO:0000256" key="4">
    <source>
        <dbReference type="ARBA" id="ARBA00022729"/>
    </source>
</evidence>
<gene>
    <name evidence="12" type="ORF">RHO25_012008</name>
</gene>
<evidence type="ECO:0000313" key="13">
    <source>
        <dbReference type="Proteomes" id="UP001302367"/>
    </source>
</evidence>
<dbReference type="Pfam" id="PF05572">
    <property type="entry name" value="Peptidase_M43"/>
    <property type="match status" value="1"/>
</dbReference>
<keyword evidence="2" id="KW-0645">Protease</keyword>
<evidence type="ECO:0000313" key="12">
    <source>
        <dbReference type="EMBL" id="WPB07347.1"/>
    </source>
</evidence>
<comment type="similarity">
    <text evidence="1">Belongs to the peptidase M43B family.</text>
</comment>
<feature type="chain" id="PRO_5046881624" description="Peptidase M43 pregnancy-associated plasma-A domain-containing protein" evidence="10">
    <location>
        <begin position="27"/>
        <end position="340"/>
    </location>
</feature>
<dbReference type="SUPFAM" id="SSF55486">
    <property type="entry name" value="Metalloproteases ('zincins'), catalytic domain"/>
    <property type="match status" value="1"/>
</dbReference>
<reference evidence="12 13" key="1">
    <citation type="submission" date="2023-09" db="EMBL/GenBank/DDBJ databases">
        <title>Complete-Gapless Cercospora beticola genome.</title>
        <authorList>
            <person name="Wyatt N.A."/>
            <person name="Spanner R.E."/>
            <person name="Bolton M.D."/>
        </authorList>
    </citation>
    <scope>NUCLEOTIDE SEQUENCE [LARGE SCALE GENOMIC DNA]</scope>
    <source>
        <strain evidence="12">Cb09-40</strain>
    </source>
</reference>
<keyword evidence="3" id="KW-0479">Metal-binding</keyword>
<keyword evidence="4 10" id="KW-0732">Signal</keyword>
<protein>
    <recommendedName>
        <fullName evidence="11">Peptidase M43 pregnancy-associated plasma-A domain-containing protein</fullName>
    </recommendedName>
</protein>
<evidence type="ECO:0000256" key="6">
    <source>
        <dbReference type="ARBA" id="ARBA00022833"/>
    </source>
</evidence>
<keyword evidence="13" id="KW-1185">Reference proteome</keyword>
<evidence type="ECO:0000256" key="8">
    <source>
        <dbReference type="ARBA" id="ARBA00023157"/>
    </source>
</evidence>
<dbReference type="Proteomes" id="UP001302367">
    <property type="component" value="Chromosome 8"/>
</dbReference>
<evidence type="ECO:0000256" key="5">
    <source>
        <dbReference type="ARBA" id="ARBA00022801"/>
    </source>
</evidence>
<evidence type="ECO:0000256" key="10">
    <source>
        <dbReference type="SAM" id="SignalP"/>
    </source>
</evidence>
<keyword evidence="5" id="KW-0378">Hydrolase</keyword>
<evidence type="ECO:0000256" key="9">
    <source>
        <dbReference type="SAM" id="MobiDB-lite"/>
    </source>
</evidence>
<evidence type="ECO:0000259" key="11">
    <source>
        <dbReference type="Pfam" id="PF05572"/>
    </source>
</evidence>
<keyword evidence="7" id="KW-0482">Metalloprotease</keyword>
<accession>A0ABZ0P655</accession>
<evidence type="ECO:0000256" key="3">
    <source>
        <dbReference type="ARBA" id="ARBA00022723"/>
    </source>
</evidence>
<dbReference type="InterPro" id="IPR024079">
    <property type="entry name" value="MetalloPept_cat_dom_sf"/>
</dbReference>
<sequence length="340" mass="37155">MKFSTYILPACIALLSSAQELKTVQAETLPTSAVHRKATSTAKAQPEVLEETASTSTIAKAPAQTSSKSSPSSSPPSPAKNNLKDDPYTRCATQPDANQRTLLDRVPSQRNYTYKAERQIDVYIHVVTTESKRDTYTESMIEDQLTVMNDAYSSMGFTFNLAGSDFTVQDDWAAASAGGDEESQMKEALHMGSYADLNLYFLSDLGDGLLGFCYFPTESPSRQTRVLDGCINLAASLPGAEATNYNMGLTAVHEVGHWFGLYHVFDGNSCTGSGDFVSDTPVQSQATFGCPSKQDSCPDQPGDDSIHNYMDYSYDQCLYEFTDGQAQRARALYDEYRAGN</sequence>
<dbReference type="EMBL" id="CP134191">
    <property type="protein sequence ID" value="WPB07347.1"/>
    <property type="molecule type" value="Genomic_DNA"/>
</dbReference>
<proteinExistence type="inferred from homology"/>
<feature type="domain" description="Peptidase M43 pregnancy-associated plasma-A" evidence="11">
    <location>
        <begin position="194"/>
        <end position="331"/>
    </location>
</feature>
<dbReference type="GeneID" id="35434426"/>
<evidence type="ECO:0000256" key="7">
    <source>
        <dbReference type="ARBA" id="ARBA00023049"/>
    </source>
</evidence>
<organism evidence="12 13">
    <name type="scientific">Cercospora beticola</name>
    <name type="common">Sugarbeet leaf spot fungus</name>
    <dbReference type="NCBI Taxonomy" id="122368"/>
    <lineage>
        <taxon>Eukaryota</taxon>
        <taxon>Fungi</taxon>
        <taxon>Dikarya</taxon>
        <taxon>Ascomycota</taxon>
        <taxon>Pezizomycotina</taxon>
        <taxon>Dothideomycetes</taxon>
        <taxon>Dothideomycetidae</taxon>
        <taxon>Mycosphaerellales</taxon>
        <taxon>Mycosphaerellaceae</taxon>
        <taxon>Cercospora</taxon>
    </lineage>
</organism>
<dbReference type="RefSeq" id="XP_023454807.2">
    <property type="nucleotide sequence ID" value="XM_023603415.2"/>
</dbReference>
<feature type="compositionally biased region" description="Low complexity" evidence="9">
    <location>
        <begin position="59"/>
        <end position="72"/>
    </location>
</feature>